<dbReference type="CDD" id="cd00067">
    <property type="entry name" value="GAL4"/>
    <property type="match status" value="1"/>
</dbReference>
<evidence type="ECO:0000259" key="4">
    <source>
        <dbReference type="PROSITE" id="PS50048"/>
    </source>
</evidence>
<dbReference type="PROSITE" id="PS00463">
    <property type="entry name" value="ZN2_CY6_FUNGAL_1"/>
    <property type="match status" value="1"/>
</dbReference>
<organism evidence="5 6">
    <name type="scientific">Colletotrichum asianum</name>
    <dbReference type="NCBI Taxonomy" id="702518"/>
    <lineage>
        <taxon>Eukaryota</taxon>
        <taxon>Fungi</taxon>
        <taxon>Dikarya</taxon>
        <taxon>Ascomycota</taxon>
        <taxon>Pezizomycotina</taxon>
        <taxon>Sordariomycetes</taxon>
        <taxon>Hypocreomycetidae</taxon>
        <taxon>Glomerellales</taxon>
        <taxon>Glomerellaceae</taxon>
        <taxon>Colletotrichum</taxon>
        <taxon>Colletotrichum gloeosporioides species complex</taxon>
    </lineage>
</organism>
<keyword evidence="6" id="KW-1185">Reference proteome</keyword>
<dbReference type="InterPro" id="IPR021858">
    <property type="entry name" value="Fun_TF"/>
</dbReference>
<evidence type="ECO:0000313" key="5">
    <source>
        <dbReference type="EMBL" id="KAF0315585.1"/>
    </source>
</evidence>
<feature type="domain" description="Zn(2)-C6 fungal-type" evidence="4">
    <location>
        <begin position="40"/>
        <end position="70"/>
    </location>
</feature>
<protein>
    <submittedName>
        <fullName evidence="5">C6 transcription factor</fullName>
    </submittedName>
</protein>
<dbReference type="SUPFAM" id="SSF57701">
    <property type="entry name" value="Zn2/Cys6 DNA-binding domain"/>
    <property type="match status" value="1"/>
</dbReference>
<dbReference type="PANTHER" id="PTHR37534:SF46">
    <property type="entry name" value="ZN(II)2CYS6 TRANSCRIPTION FACTOR (EUROFUNG)"/>
    <property type="match status" value="1"/>
</dbReference>
<gene>
    <name evidence="5" type="ORF">GQ607_017173</name>
</gene>
<evidence type="ECO:0000313" key="6">
    <source>
        <dbReference type="Proteomes" id="UP000434172"/>
    </source>
</evidence>
<dbReference type="GO" id="GO:0000981">
    <property type="term" value="F:DNA-binding transcription factor activity, RNA polymerase II-specific"/>
    <property type="evidence" value="ECO:0007669"/>
    <property type="project" value="InterPro"/>
</dbReference>
<dbReference type="Gene3D" id="4.10.240.10">
    <property type="entry name" value="Zn(2)-C6 fungal-type DNA-binding domain"/>
    <property type="match status" value="1"/>
</dbReference>
<evidence type="ECO:0000256" key="3">
    <source>
        <dbReference type="SAM" id="MobiDB-lite"/>
    </source>
</evidence>
<dbReference type="SMART" id="SM00066">
    <property type="entry name" value="GAL4"/>
    <property type="match status" value="1"/>
</dbReference>
<feature type="region of interest" description="Disordered" evidence="3">
    <location>
        <begin position="1"/>
        <end position="38"/>
    </location>
</feature>
<evidence type="ECO:0000256" key="1">
    <source>
        <dbReference type="ARBA" id="ARBA00004123"/>
    </source>
</evidence>
<dbReference type="InterPro" id="IPR036864">
    <property type="entry name" value="Zn2-C6_fun-type_DNA-bd_sf"/>
</dbReference>
<dbReference type="AlphaFoldDB" id="A0A8H3VWA9"/>
<comment type="subcellular location">
    <subcellularLocation>
        <location evidence="1">Nucleus</location>
    </subcellularLocation>
</comment>
<reference evidence="5 6" key="1">
    <citation type="submission" date="2019-12" db="EMBL/GenBank/DDBJ databases">
        <title>A genome sequence resource for the geographically widespread anthracnose pathogen Colletotrichum asianum.</title>
        <authorList>
            <person name="Meng Y."/>
        </authorList>
    </citation>
    <scope>NUCLEOTIDE SEQUENCE [LARGE SCALE GENOMIC DNA]</scope>
    <source>
        <strain evidence="5 6">ICMP 18580</strain>
    </source>
</reference>
<feature type="compositionally biased region" description="Basic and acidic residues" evidence="3">
    <location>
        <begin position="117"/>
        <end position="128"/>
    </location>
</feature>
<dbReference type="Proteomes" id="UP000434172">
    <property type="component" value="Unassembled WGS sequence"/>
</dbReference>
<dbReference type="Pfam" id="PF00172">
    <property type="entry name" value="Zn_clus"/>
    <property type="match status" value="1"/>
</dbReference>
<name>A0A8H3VWA9_9PEZI</name>
<feature type="compositionally biased region" description="Basic residues" evidence="3">
    <location>
        <begin position="86"/>
        <end position="96"/>
    </location>
</feature>
<feature type="region of interest" description="Disordered" evidence="3">
    <location>
        <begin position="80"/>
        <end position="130"/>
    </location>
</feature>
<dbReference type="OrthoDB" id="1919336at2759"/>
<sequence length="532" mass="59507">MFPRNSTITRFDGGDYNQPTKSAMLQQSTPSSKGRRSATGCIGCRLRRKKCSEEKPHCSNCLRNAILCTWPEAGNEEHAQLLRRTNPTRRRSRPSRSNRAIAGSRTEGPNLLASAGPKRDEGNHERSLDGTLGTLRRSIDLDLLSARGPMRSQESRNLFHHYVHRTNKVMAVCQGNRNPFLAELVPMAMSNDLILHALLALSGVHQADLAGLPVDQLTWVHYGQAIQGHKFGLTLMAQGDKEPIVPLLVTAIILCATETFRLNAGAQALSRLRAVRVLLRHASSLSNSQLGPETRAFLRERYAYIMTLAHISMGPESDHWVQEDIAQLFPKSQAEPENQFMSGCVHGLFGLVPMVSVVARRTRDELRRGMGLGEATIECWRLRSIISSWQPGSDDEVYSLCGRLYRQTLLVYLESALESEPGGLSTHGSGLSLTERTLEGFVRFLETVPVDSPISTSMCWPLAIFGSCARSTEHRNIISRRLEELSLTHATQSVRDTQRLLEMIWEQKDPDMVSPLCFADFMKREDMTVLFF</sequence>
<proteinExistence type="predicted"/>
<feature type="compositionally biased region" description="Polar residues" evidence="3">
    <location>
        <begin position="17"/>
        <end position="32"/>
    </location>
</feature>
<dbReference type="PROSITE" id="PS50048">
    <property type="entry name" value="ZN2_CY6_FUNGAL_2"/>
    <property type="match status" value="1"/>
</dbReference>
<dbReference type="Pfam" id="PF11951">
    <property type="entry name" value="Fungal_trans_2"/>
    <property type="match status" value="1"/>
</dbReference>
<accession>A0A8H3VWA9</accession>
<dbReference type="PANTHER" id="PTHR37534">
    <property type="entry name" value="TRANSCRIPTIONAL ACTIVATOR PROTEIN UGA3"/>
    <property type="match status" value="1"/>
</dbReference>
<dbReference type="EMBL" id="WOWK01000195">
    <property type="protein sequence ID" value="KAF0315585.1"/>
    <property type="molecule type" value="Genomic_DNA"/>
</dbReference>
<dbReference type="GO" id="GO:0005634">
    <property type="term" value="C:nucleus"/>
    <property type="evidence" value="ECO:0007669"/>
    <property type="project" value="UniProtKB-SubCell"/>
</dbReference>
<comment type="caution">
    <text evidence="5">The sequence shown here is derived from an EMBL/GenBank/DDBJ whole genome shotgun (WGS) entry which is preliminary data.</text>
</comment>
<dbReference type="GO" id="GO:0008270">
    <property type="term" value="F:zinc ion binding"/>
    <property type="evidence" value="ECO:0007669"/>
    <property type="project" value="InterPro"/>
</dbReference>
<keyword evidence="2" id="KW-0539">Nucleus</keyword>
<evidence type="ECO:0000256" key="2">
    <source>
        <dbReference type="ARBA" id="ARBA00023242"/>
    </source>
</evidence>
<dbReference type="InterPro" id="IPR001138">
    <property type="entry name" value="Zn2Cys6_DnaBD"/>
</dbReference>